<comment type="subcellular location">
    <subcellularLocation>
        <location evidence="2">Nucleus</location>
    </subcellularLocation>
</comment>
<organism evidence="9 10">
    <name type="scientific">Diabrotica virgifera virgifera</name>
    <name type="common">western corn rootworm</name>
    <dbReference type="NCBI Taxonomy" id="50390"/>
    <lineage>
        <taxon>Eukaryota</taxon>
        <taxon>Metazoa</taxon>
        <taxon>Ecdysozoa</taxon>
        <taxon>Arthropoda</taxon>
        <taxon>Hexapoda</taxon>
        <taxon>Insecta</taxon>
        <taxon>Pterygota</taxon>
        <taxon>Neoptera</taxon>
        <taxon>Endopterygota</taxon>
        <taxon>Coleoptera</taxon>
        <taxon>Polyphaga</taxon>
        <taxon>Cucujiformia</taxon>
        <taxon>Chrysomeloidea</taxon>
        <taxon>Chrysomelidae</taxon>
        <taxon>Galerucinae</taxon>
        <taxon>Diabroticina</taxon>
        <taxon>Diabroticites</taxon>
        <taxon>Diabrotica</taxon>
    </lineage>
</organism>
<evidence type="ECO:0000256" key="3">
    <source>
        <dbReference type="ARBA" id="ARBA00006958"/>
    </source>
</evidence>
<evidence type="ECO:0000259" key="8">
    <source>
        <dbReference type="Pfam" id="PF13359"/>
    </source>
</evidence>
<dbReference type="PANTHER" id="PTHR22930">
    <property type="match status" value="1"/>
</dbReference>
<dbReference type="EnsemblMetazoa" id="XM_050648017.1">
    <property type="protein sequence ID" value="XP_050503974.1"/>
    <property type="gene ID" value="LOC126882937"/>
</dbReference>
<sequence>MFQQRNEKGAFRNLFHHMKINDQEMFFKYTRMLPETFDSLLNLIKRHLLKRSRREYLSPELRLAMTLKYLAHGGSFQNVSWEFRVGHSTVSKIIFETCEAIWNVLKPIYVKSHDEIDWLQVSNQFLHRWDFPHTLGAIDGKHVQIQCPINSGSQYYNYKNHFSMVLLACCDADYKFLWVDIGGSGSEHDSGVFRRSQMGQDLENGIVKLPDSQNLLGSNIEMPFFFVADEAFPLKSYIMRPYPGKNLEEKKLVFNYRLSRARRTIENSFGILASRWRVYRSPLLCSIKTTEAIVKATICLHNYLRTEASPIYTPPALMDTISEDGELVEGEWRQITRADTNLTPAGRMGSNMAANAVTRLRDSLANYLTSDVGSVPWQQTYINRGRI</sequence>
<dbReference type="GeneID" id="126882937"/>
<feature type="domain" description="DDE Tnp4" evidence="8">
    <location>
        <begin position="138"/>
        <end position="302"/>
    </location>
</feature>
<accession>A0ABM5K1A9</accession>
<keyword evidence="10" id="KW-1185">Reference proteome</keyword>
<evidence type="ECO:0000256" key="5">
    <source>
        <dbReference type="ARBA" id="ARBA00022723"/>
    </source>
</evidence>
<keyword evidence="5" id="KW-0479">Metal-binding</keyword>
<dbReference type="Pfam" id="PF13359">
    <property type="entry name" value="DDE_Tnp_4"/>
    <property type="match status" value="1"/>
</dbReference>
<dbReference type="InterPro" id="IPR045249">
    <property type="entry name" value="HARBI1-like"/>
</dbReference>
<evidence type="ECO:0000256" key="2">
    <source>
        <dbReference type="ARBA" id="ARBA00004123"/>
    </source>
</evidence>
<dbReference type="RefSeq" id="XP_050503974.1">
    <property type="nucleotide sequence ID" value="XM_050648017.1"/>
</dbReference>
<comment type="similarity">
    <text evidence="3">Belongs to the HARBI1 family.</text>
</comment>
<evidence type="ECO:0000313" key="9">
    <source>
        <dbReference type="EnsemblMetazoa" id="XP_050503974.1"/>
    </source>
</evidence>
<evidence type="ECO:0000256" key="6">
    <source>
        <dbReference type="ARBA" id="ARBA00022801"/>
    </source>
</evidence>
<evidence type="ECO:0000256" key="7">
    <source>
        <dbReference type="ARBA" id="ARBA00023242"/>
    </source>
</evidence>
<dbReference type="PANTHER" id="PTHR22930:SF269">
    <property type="entry name" value="NUCLEASE HARBI1-LIKE PROTEIN"/>
    <property type="match status" value="1"/>
</dbReference>
<evidence type="ECO:0000256" key="4">
    <source>
        <dbReference type="ARBA" id="ARBA00022722"/>
    </source>
</evidence>
<comment type="cofactor">
    <cofactor evidence="1">
        <name>a divalent metal cation</name>
        <dbReference type="ChEBI" id="CHEBI:60240"/>
    </cofactor>
</comment>
<keyword evidence="4" id="KW-0540">Nuclease</keyword>
<keyword evidence="7" id="KW-0539">Nucleus</keyword>
<protein>
    <recommendedName>
        <fullName evidence="8">DDE Tnp4 domain-containing protein</fullName>
    </recommendedName>
</protein>
<keyword evidence="6" id="KW-0378">Hydrolase</keyword>
<evidence type="ECO:0000313" key="10">
    <source>
        <dbReference type="Proteomes" id="UP001652700"/>
    </source>
</evidence>
<evidence type="ECO:0000256" key="1">
    <source>
        <dbReference type="ARBA" id="ARBA00001968"/>
    </source>
</evidence>
<dbReference type="InterPro" id="IPR027806">
    <property type="entry name" value="HARBI1_dom"/>
</dbReference>
<reference evidence="9" key="1">
    <citation type="submission" date="2025-05" db="UniProtKB">
        <authorList>
            <consortium name="EnsemblMetazoa"/>
        </authorList>
    </citation>
    <scope>IDENTIFICATION</scope>
</reference>
<proteinExistence type="inferred from homology"/>
<name>A0ABM5K1A9_DIAVI</name>
<dbReference type="Proteomes" id="UP001652700">
    <property type="component" value="Unplaced"/>
</dbReference>